<dbReference type="Pfam" id="PF05130">
    <property type="entry name" value="FlgN"/>
    <property type="match status" value="1"/>
</dbReference>
<evidence type="ECO:0000313" key="3">
    <source>
        <dbReference type="Proteomes" id="UP000076927"/>
    </source>
</evidence>
<dbReference type="KEGG" id="pswu:SY83_10970"/>
<dbReference type="AlphaFoldDB" id="A0A172TIL9"/>
<dbReference type="InterPro" id="IPR036679">
    <property type="entry name" value="FlgN-like_sf"/>
</dbReference>
<dbReference type="Gene3D" id="1.20.58.300">
    <property type="entry name" value="FlgN-like"/>
    <property type="match status" value="1"/>
</dbReference>
<evidence type="ECO:0008006" key="4">
    <source>
        <dbReference type="Google" id="ProtNLM"/>
    </source>
</evidence>
<proteinExistence type="predicted"/>
<evidence type="ECO:0000256" key="1">
    <source>
        <dbReference type="ARBA" id="ARBA00022795"/>
    </source>
</evidence>
<organism evidence="2 3">
    <name type="scientific">Paenibacillus swuensis</name>
    <dbReference type="NCBI Taxonomy" id="1178515"/>
    <lineage>
        <taxon>Bacteria</taxon>
        <taxon>Bacillati</taxon>
        <taxon>Bacillota</taxon>
        <taxon>Bacilli</taxon>
        <taxon>Bacillales</taxon>
        <taxon>Paenibacillaceae</taxon>
        <taxon>Paenibacillus</taxon>
    </lineage>
</organism>
<reference evidence="2 3" key="1">
    <citation type="submission" date="2015-01" db="EMBL/GenBank/DDBJ databases">
        <title>Paenibacillus swuensis/DY6/whole genome sequencing.</title>
        <authorList>
            <person name="Kim M.K."/>
            <person name="Srinivasan S."/>
            <person name="Lee J.-J."/>
        </authorList>
    </citation>
    <scope>NUCLEOTIDE SEQUENCE [LARGE SCALE GENOMIC DNA]</scope>
    <source>
        <strain evidence="2 3">DY6</strain>
    </source>
</reference>
<dbReference type="STRING" id="1178515.SY83_10970"/>
<dbReference type="OrthoDB" id="2660802at2"/>
<gene>
    <name evidence="2" type="ORF">SY83_10970</name>
</gene>
<dbReference type="SUPFAM" id="SSF140566">
    <property type="entry name" value="FlgN-like"/>
    <property type="match status" value="1"/>
</dbReference>
<protein>
    <recommendedName>
        <fullName evidence="4">Flagellar biosynthesis protein FlgN</fullName>
    </recommendedName>
</protein>
<name>A0A172TIL9_9BACL</name>
<keyword evidence="3" id="KW-1185">Reference proteome</keyword>
<accession>A0A172TIL9</accession>
<keyword evidence="1" id="KW-1005">Bacterial flagellum biogenesis</keyword>
<dbReference type="PATRIC" id="fig|1178515.4.peg.2202"/>
<sequence>MSMQAVTEAMESLNDLYLEMIDLGGQKREFIVHNDVDGLSRVMNRESKLMKRSTEVEQERLMAVAGYLKEKNLRLPSSITMTELTRVVFNLEDKERLAITHNQLLETIVKMKEINELNQQLIEQSLDFIDLSLDLLTGPVYDSPVYSRPNQTLNESNRYAFFDRKA</sequence>
<evidence type="ECO:0000313" key="2">
    <source>
        <dbReference type="EMBL" id="ANE46707.1"/>
    </source>
</evidence>
<dbReference type="RefSeq" id="WP_068606438.1">
    <property type="nucleotide sequence ID" value="NZ_CP011388.1"/>
</dbReference>
<dbReference type="GO" id="GO:0044780">
    <property type="term" value="P:bacterial-type flagellum assembly"/>
    <property type="evidence" value="ECO:0007669"/>
    <property type="project" value="InterPro"/>
</dbReference>
<dbReference type="InterPro" id="IPR007809">
    <property type="entry name" value="FlgN-like"/>
</dbReference>
<dbReference type="EMBL" id="CP011388">
    <property type="protein sequence ID" value="ANE46707.1"/>
    <property type="molecule type" value="Genomic_DNA"/>
</dbReference>
<dbReference type="Proteomes" id="UP000076927">
    <property type="component" value="Chromosome"/>
</dbReference>